<comment type="caution">
    <text evidence="2">The sequence shown here is derived from an EMBL/GenBank/DDBJ whole genome shotgun (WGS) entry which is preliminary data.</text>
</comment>
<keyword evidence="1" id="KW-1133">Transmembrane helix</keyword>
<dbReference type="RefSeq" id="WP_394300874.1">
    <property type="nucleotide sequence ID" value="NZ_JBHMQT010000015.1"/>
</dbReference>
<accession>A0ABV6U2I2</accession>
<dbReference type="NCBIfam" id="NF038065">
    <property type="entry name" value="Pr6Pr"/>
    <property type="match status" value="1"/>
</dbReference>
<reference evidence="2 3" key="1">
    <citation type="submission" date="2024-09" db="EMBL/GenBank/DDBJ databases">
        <authorList>
            <person name="Sun Q."/>
            <person name="Mori K."/>
        </authorList>
    </citation>
    <scope>NUCLEOTIDE SEQUENCE [LARGE SCALE GENOMIC DNA]</scope>
    <source>
        <strain evidence="2 3">TBRC 1851</strain>
    </source>
</reference>
<evidence type="ECO:0000313" key="3">
    <source>
        <dbReference type="Proteomes" id="UP001589870"/>
    </source>
</evidence>
<feature type="transmembrane region" description="Helical" evidence="1">
    <location>
        <begin position="191"/>
        <end position="213"/>
    </location>
</feature>
<keyword evidence="1" id="KW-0472">Membrane</keyword>
<evidence type="ECO:0000256" key="1">
    <source>
        <dbReference type="SAM" id="Phobius"/>
    </source>
</evidence>
<keyword evidence="1" id="KW-0812">Transmembrane</keyword>
<proteinExistence type="predicted"/>
<feature type="transmembrane region" description="Helical" evidence="1">
    <location>
        <begin position="124"/>
        <end position="140"/>
    </location>
</feature>
<dbReference type="InterPro" id="IPR049713">
    <property type="entry name" value="Pr6Pr-like"/>
</dbReference>
<dbReference type="PROSITE" id="PS51257">
    <property type="entry name" value="PROKAR_LIPOPROTEIN"/>
    <property type="match status" value="1"/>
</dbReference>
<name>A0ABV6U2I2_9ACTN</name>
<organism evidence="2 3">
    <name type="scientific">Sphaerimonospora cavernae</name>
    <dbReference type="NCBI Taxonomy" id="1740611"/>
    <lineage>
        <taxon>Bacteria</taxon>
        <taxon>Bacillati</taxon>
        <taxon>Actinomycetota</taxon>
        <taxon>Actinomycetes</taxon>
        <taxon>Streptosporangiales</taxon>
        <taxon>Streptosporangiaceae</taxon>
        <taxon>Sphaerimonospora</taxon>
    </lineage>
</organism>
<feature type="transmembrane region" description="Helical" evidence="1">
    <location>
        <begin position="57"/>
        <end position="81"/>
    </location>
</feature>
<dbReference type="EMBL" id="JBHMQT010000015">
    <property type="protein sequence ID" value="MFC0862674.1"/>
    <property type="molecule type" value="Genomic_DNA"/>
</dbReference>
<feature type="transmembrane region" description="Helical" evidence="1">
    <location>
        <begin position="152"/>
        <end position="171"/>
    </location>
</feature>
<gene>
    <name evidence="2" type="ORF">ACFHYQ_10235</name>
</gene>
<dbReference type="Proteomes" id="UP001589870">
    <property type="component" value="Unassembled WGS sequence"/>
</dbReference>
<feature type="transmembrane region" description="Helical" evidence="1">
    <location>
        <begin position="93"/>
        <end position="112"/>
    </location>
</feature>
<sequence length="239" mass="26349">MTVPLARPAAPRQRTRSGVPRLALGVVLVVFACLMFANVDIWLAWDDANPTLGHGRLLLYFTTQSNLLAVIALTMVGTALLRGRRPTRGSEYLRGLATVDMAISGLVASILLTEPGAPFTYSDFLLHQAGPALMVLWWVIMPPTEPVRWSAVFVWLTHPLLWTLCVLTYGAESSDGWVPYFFLSPDEPGGWGAVAISLLVIHLLFAVLAVGVVSVSRFARWRGSVWRPFDAHMHETDLE</sequence>
<keyword evidence="3" id="KW-1185">Reference proteome</keyword>
<evidence type="ECO:0000313" key="2">
    <source>
        <dbReference type="EMBL" id="MFC0862674.1"/>
    </source>
</evidence>
<protein>
    <submittedName>
        <fullName evidence="2">Pr6Pr family membrane protein</fullName>
    </submittedName>
</protein>
<feature type="transmembrane region" description="Helical" evidence="1">
    <location>
        <begin position="22"/>
        <end position="45"/>
    </location>
</feature>